<reference evidence="8 9" key="1">
    <citation type="journal article" date="2018" name="Mol. Biol. Evol.">
        <title>Broad Genomic Sampling Reveals a Smut Pathogenic Ancestry of the Fungal Clade Ustilaginomycotina.</title>
        <authorList>
            <person name="Kijpornyongpan T."/>
            <person name="Mondo S.J."/>
            <person name="Barry K."/>
            <person name="Sandor L."/>
            <person name="Lee J."/>
            <person name="Lipzen A."/>
            <person name="Pangilinan J."/>
            <person name="LaButti K."/>
            <person name="Hainaut M."/>
            <person name="Henrissat B."/>
            <person name="Grigoriev I.V."/>
            <person name="Spatafora J.W."/>
            <person name="Aime M.C."/>
        </authorList>
    </citation>
    <scope>NUCLEOTIDE SEQUENCE [LARGE SCALE GENOMIC DNA]</scope>
    <source>
        <strain evidence="8 9">MCA 4186</strain>
    </source>
</reference>
<dbReference type="CDD" id="cd00472">
    <property type="entry name" value="Ribosomal_L24e_L24"/>
    <property type="match status" value="1"/>
</dbReference>
<feature type="compositionally biased region" description="Basic and acidic residues" evidence="6">
    <location>
        <begin position="165"/>
        <end position="182"/>
    </location>
</feature>
<dbReference type="InterPro" id="IPR038630">
    <property type="entry name" value="L24e/L24_sf"/>
</dbReference>
<dbReference type="InterPro" id="IPR023442">
    <property type="entry name" value="Ribosomal_eL24_CS"/>
</dbReference>
<evidence type="ECO:0000256" key="4">
    <source>
        <dbReference type="ARBA" id="ARBA00022517"/>
    </source>
</evidence>
<dbReference type="RefSeq" id="XP_025595064.1">
    <property type="nucleotide sequence ID" value="XM_025743566.1"/>
</dbReference>
<dbReference type="SUPFAM" id="SSF57716">
    <property type="entry name" value="Glucocorticoid receptor-like (DNA-binding domain)"/>
    <property type="match status" value="1"/>
</dbReference>
<evidence type="ECO:0000259" key="7">
    <source>
        <dbReference type="SMART" id="SM00746"/>
    </source>
</evidence>
<sequence length="203" mass="23551">MARGLWRWRASSSPSTPPFSVKMRINHCFFCSSPVYPGNGIMFVRNDAKQLIFCKSKCHKNFKMKRNPRKVRWTKAFRKAAGKEMTVDSTLEFEKRRNVPVRYSRELMANTLKAMSRIAEIRARREAAFYRARMLKAKGGASVRKERDVLLVHKNRHLQKALGAERERNAKEGEKREKIKVENRRRKSALVAGEGMSMSMDTA</sequence>
<organism evidence="8 9">
    <name type="scientific">Tilletiopsis washingtonensis</name>
    <dbReference type="NCBI Taxonomy" id="58919"/>
    <lineage>
        <taxon>Eukaryota</taxon>
        <taxon>Fungi</taxon>
        <taxon>Dikarya</taxon>
        <taxon>Basidiomycota</taxon>
        <taxon>Ustilaginomycotina</taxon>
        <taxon>Exobasidiomycetes</taxon>
        <taxon>Entylomatales</taxon>
        <taxon>Entylomatales incertae sedis</taxon>
        <taxon>Tilletiopsis</taxon>
    </lineage>
</organism>
<dbReference type="PANTHER" id="PTHR10792:SF8">
    <property type="entry name" value="RIBOSOME BIOGENESIS PROTEIN RLP24-RELATED"/>
    <property type="match status" value="1"/>
</dbReference>
<dbReference type="GO" id="GO:0042273">
    <property type="term" value="P:ribosomal large subunit biogenesis"/>
    <property type="evidence" value="ECO:0007669"/>
    <property type="project" value="TreeGrafter"/>
</dbReference>
<comment type="subcellular location">
    <subcellularLocation>
        <location evidence="1">Nucleus</location>
    </subcellularLocation>
</comment>
<evidence type="ECO:0000256" key="1">
    <source>
        <dbReference type="ARBA" id="ARBA00004123"/>
    </source>
</evidence>
<evidence type="ECO:0000256" key="3">
    <source>
        <dbReference type="ARBA" id="ARBA00018397"/>
    </source>
</evidence>
<evidence type="ECO:0000256" key="6">
    <source>
        <dbReference type="SAM" id="MobiDB-lite"/>
    </source>
</evidence>
<feature type="region of interest" description="Disordered" evidence="6">
    <location>
        <begin position="165"/>
        <end position="203"/>
    </location>
</feature>
<keyword evidence="5" id="KW-0539">Nucleus</keyword>
<dbReference type="GO" id="GO:0005730">
    <property type="term" value="C:nucleolus"/>
    <property type="evidence" value="ECO:0007669"/>
    <property type="project" value="TreeGrafter"/>
</dbReference>
<dbReference type="FunFam" id="2.30.170.20:FF:000001">
    <property type="entry name" value="probable ribosome biogenesis protein RLP24"/>
    <property type="match status" value="1"/>
</dbReference>
<name>A0A316Z3M2_9BASI</name>
<dbReference type="Gene3D" id="2.30.170.20">
    <property type="entry name" value="Ribosomal protein L24e"/>
    <property type="match status" value="1"/>
</dbReference>
<evidence type="ECO:0000256" key="5">
    <source>
        <dbReference type="ARBA" id="ARBA00023242"/>
    </source>
</evidence>
<accession>A0A316Z3M2</accession>
<dbReference type="InterPro" id="IPR000988">
    <property type="entry name" value="Ribosomal_eL24-rel_N"/>
</dbReference>
<dbReference type="Proteomes" id="UP000245946">
    <property type="component" value="Unassembled WGS sequence"/>
</dbReference>
<keyword evidence="9" id="KW-1185">Reference proteome</keyword>
<dbReference type="AlphaFoldDB" id="A0A316Z3M2"/>
<dbReference type="EMBL" id="KZ819309">
    <property type="protein sequence ID" value="PWN94785.1"/>
    <property type="molecule type" value="Genomic_DNA"/>
</dbReference>
<protein>
    <recommendedName>
        <fullName evidence="3">Ribosome biogenesis protein RLP24</fullName>
    </recommendedName>
</protein>
<dbReference type="Pfam" id="PF01246">
    <property type="entry name" value="Ribosomal_L24e"/>
    <property type="match status" value="1"/>
</dbReference>
<keyword evidence="4" id="KW-0690">Ribosome biogenesis</keyword>
<evidence type="ECO:0000256" key="2">
    <source>
        <dbReference type="ARBA" id="ARBA00005647"/>
    </source>
</evidence>
<evidence type="ECO:0000313" key="9">
    <source>
        <dbReference type="Proteomes" id="UP000245946"/>
    </source>
</evidence>
<dbReference type="SMART" id="SM00746">
    <property type="entry name" value="TRASH"/>
    <property type="match status" value="1"/>
</dbReference>
<evidence type="ECO:0000313" key="8">
    <source>
        <dbReference type="EMBL" id="PWN94785.1"/>
    </source>
</evidence>
<dbReference type="STRING" id="58919.A0A316Z3M2"/>
<comment type="similarity">
    <text evidence="2">Belongs to the eukaryotic ribosomal protein eL24 family.</text>
</comment>
<gene>
    <name evidence="8" type="ORF">FA09DRAFT_332692</name>
</gene>
<dbReference type="GeneID" id="37271110"/>
<proteinExistence type="inferred from homology"/>
<dbReference type="InterPro" id="IPR011017">
    <property type="entry name" value="TRASH_dom"/>
</dbReference>
<feature type="domain" description="TRASH" evidence="7">
    <location>
        <begin position="28"/>
        <end position="66"/>
    </location>
</feature>
<dbReference type="PANTHER" id="PTHR10792">
    <property type="entry name" value="60S RIBOSOMAL PROTEIN L24"/>
    <property type="match status" value="1"/>
</dbReference>
<dbReference type="InterPro" id="IPR056366">
    <property type="entry name" value="Ribosomal_eL24"/>
</dbReference>
<dbReference type="PROSITE" id="PS01073">
    <property type="entry name" value="RIBOSOMAL_L24E"/>
    <property type="match status" value="1"/>
</dbReference>
<dbReference type="GO" id="GO:0003735">
    <property type="term" value="F:structural constituent of ribosome"/>
    <property type="evidence" value="ECO:0007669"/>
    <property type="project" value="InterPro"/>
</dbReference>
<dbReference type="OrthoDB" id="10262490at2759"/>